<feature type="domain" description="Nitrile hydratase beta subunit" evidence="6">
    <location>
        <begin position="121"/>
        <end position="217"/>
    </location>
</feature>
<dbReference type="OrthoDB" id="3478924at2"/>
<evidence type="ECO:0000313" key="8">
    <source>
        <dbReference type="EMBL" id="RAI26002.1"/>
    </source>
</evidence>
<dbReference type="SUPFAM" id="SSF50090">
    <property type="entry name" value="Electron transport accessory proteins"/>
    <property type="match status" value="1"/>
</dbReference>
<dbReference type="InterPro" id="IPR042262">
    <property type="entry name" value="CN_hydtase_beta_C"/>
</dbReference>
<dbReference type="GO" id="GO:0046914">
    <property type="term" value="F:transition metal ion binding"/>
    <property type="evidence" value="ECO:0007669"/>
    <property type="project" value="InterPro"/>
</dbReference>
<proteinExistence type="inferred from homology"/>
<evidence type="ECO:0000256" key="4">
    <source>
        <dbReference type="ARBA" id="ARBA00044877"/>
    </source>
</evidence>
<evidence type="ECO:0000259" key="6">
    <source>
        <dbReference type="Pfam" id="PF02211"/>
    </source>
</evidence>
<reference evidence="8 9" key="1">
    <citation type="submission" date="2017-07" db="EMBL/GenBank/DDBJ databases">
        <title>Draft Genome Sequences of Select Purple Nonsulfur Bacteria.</title>
        <authorList>
            <person name="Lasarre B."/>
            <person name="Mckinlay J.B."/>
        </authorList>
    </citation>
    <scope>NUCLEOTIDE SEQUENCE [LARGE SCALE GENOMIC DNA]</scope>
    <source>
        <strain evidence="8 9">DSM 11290</strain>
    </source>
</reference>
<dbReference type="NCBIfam" id="TIGR03888">
    <property type="entry name" value="nitrile_beta"/>
    <property type="match status" value="1"/>
</dbReference>
<dbReference type="AlphaFoldDB" id="A0A327JMC2"/>
<dbReference type="InterPro" id="IPR003168">
    <property type="entry name" value="Nitrile_hydratase_bsu"/>
</dbReference>
<gene>
    <name evidence="8" type="primary">nthB</name>
    <name evidence="8" type="ORF">CH339_15730</name>
</gene>
<dbReference type="Gene3D" id="2.30.30.50">
    <property type="match status" value="1"/>
</dbReference>
<sequence>MTTVHDMGGVHGFGAVEPEADEPMFHAEWERRAFAVTLASATPGGWSIDESRFTRESLPPAEYLTSSYYEIWFAGVVNLLKSRGLVTDEELAAGHALEPPKPSVKALKAADVAATLGRGGPTEREATAPARFKVGDRVVTSRANPPTHTRLPRYARGRIGTIHRVHGVHVFADKNAIHAGENPAWLYNVRFETGELWGPDAQSPGAVHCDLWEPHLEAA</sequence>
<feature type="domain" description="Nitrile hydratase beta subunit-like N-terminal" evidence="7">
    <location>
        <begin position="1"/>
        <end position="110"/>
    </location>
</feature>
<dbReference type="EC" id="4.2.1.84" evidence="5"/>
<name>A0A327JMC2_9HYPH</name>
<accession>A0A327JMC2</accession>
<evidence type="ECO:0000313" key="9">
    <source>
        <dbReference type="Proteomes" id="UP000249299"/>
    </source>
</evidence>
<evidence type="ECO:0000259" key="7">
    <source>
        <dbReference type="Pfam" id="PF21006"/>
    </source>
</evidence>
<dbReference type="InterPro" id="IPR008990">
    <property type="entry name" value="Elect_transpt_acc-like_dom_sf"/>
</dbReference>
<dbReference type="Proteomes" id="UP000249299">
    <property type="component" value="Unassembled WGS sequence"/>
</dbReference>
<dbReference type="Gene3D" id="1.10.472.20">
    <property type="entry name" value="Nitrile hydratase, beta subunit"/>
    <property type="match status" value="1"/>
</dbReference>
<evidence type="ECO:0000256" key="1">
    <source>
        <dbReference type="ARBA" id="ARBA00004042"/>
    </source>
</evidence>
<dbReference type="InterPro" id="IPR049054">
    <property type="entry name" value="CN_hydtase_beta-like_N"/>
</dbReference>
<comment type="caution">
    <text evidence="8">The sequence shown here is derived from an EMBL/GenBank/DDBJ whole genome shotgun (WGS) entry which is preliminary data.</text>
</comment>
<keyword evidence="3 5" id="KW-0456">Lyase</keyword>
<comment type="similarity">
    <text evidence="2 5">Belongs to the nitrile hydratase subunit beta family.</text>
</comment>
<keyword evidence="9" id="KW-1185">Reference proteome</keyword>
<protein>
    <recommendedName>
        <fullName evidence="5">Nitrile hydratase subunit beta</fullName>
        <shortName evidence="5">NHase</shortName>
        <ecNumber evidence="5">4.2.1.84</ecNumber>
    </recommendedName>
</protein>
<dbReference type="Pfam" id="PF02211">
    <property type="entry name" value="NHase_beta_C"/>
    <property type="match status" value="1"/>
</dbReference>
<evidence type="ECO:0000256" key="3">
    <source>
        <dbReference type="ARBA" id="ARBA00023239"/>
    </source>
</evidence>
<dbReference type="EMBL" id="NPEV01000037">
    <property type="protein sequence ID" value="RAI26002.1"/>
    <property type="molecule type" value="Genomic_DNA"/>
</dbReference>
<dbReference type="InterPro" id="IPR024690">
    <property type="entry name" value="CN_hydtase_beta_dom_C"/>
</dbReference>
<comment type="function">
    <text evidence="1 5">NHase catalyzes the hydration of various nitrile compounds to the corresponding amides.</text>
</comment>
<evidence type="ECO:0000256" key="2">
    <source>
        <dbReference type="ARBA" id="ARBA00009098"/>
    </source>
</evidence>
<comment type="catalytic activity">
    <reaction evidence="4 5">
        <text>an aliphatic primary amide = an aliphatic nitrile + H2O</text>
        <dbReference type="Rhea" id="RHEA:12673"/>
        <dbReference type="ChEBI" id="CHEBI:15377"/>
        <dbReference type="ChEBI" id="CHEBI:65285"/>
        <dbReference type="ChEBI" id="CHEBI:80291"/>
        <dbReference type="EC" id="4.2.1.84"/>
    </reaction>
</comment>
<organism evidence="8 9">
    <name type="scientific">Rhodobium orientis</name>
    <dbReference type="NCBI Taxonomy" id="34017"/>
    <lineage>
        <taxon>Bacteria</taxon>
        <taxon>Pseudomonadati</taxon>
        <taxon>Pseudomonadota</taxon>
        <taxon>Alphaproteobacteria</taxon>
        <taxon>Hyphomicrobiales</taxon>
        <taxon>Rhodobiaceae</taxon>
        <taxon>Rhodobium</taxon>
    </lineage>
</organism>
<dbReference type="Pfam" id="PF21006">
    <property type="entry name" value="NHase_beta_N"/>
    <property type="match status" value="1"/>
</dbReference>
<evidence type="ECO:0000256" key="5">
    <source>
        <dbReference type="PIRNR" id="PIRNR001427"/>
    </source>
</evidence>
<dbReference type="GO" id="GO:0018822">
    <property type="term" value="F:nitrile hydratase activity"/>
    <property type="evidence" value="ECO:0007669"/>
    <property type="project" value="UniProtKB-EC"/>
</dbReference>
<dbReference type="PIRSF" id="PIRSF001427">
    <property type="entry name" value="NHase_beta"/>
    <property type="match status" value="1"/>
</dbReference>
<dbReference type="RefSeq" id="WP_111435338.1">
    <property type="nucleotide sequence ID" value="NZ_JACIGG010000007.1"/>
</dbReference>